<keyword evidence="4" id="KW-1185">Reference proteome</keyword>
<protein>
    <recommendedName>
        <fullName evidence="1">F-box domain-containing protein</fullName>
    </recommendedName>
</protein>
<evidence type="ECO:0000313" key="4">
    <source>
        <dbReference type="Proteomes" id="UP000663829"/>
    </source>
</evidence>
<gene>
    <name evidence="2" type="ORF">GPM918_LOCUS18490</name>
    <name evidence="3" type="ORF">SRO942_LOCUS18487</name>
</gene>
<reference evidence="2" key="1">
    <citation type="submission" date="2021-02" db="EMBL/GenBank/DDBJ databases">
        <authorList>
            <person name="Nowell W R."/>
        </authorList>
    </citation>
    <scope>NUCLEOTIDE SEQUENCE</scope>
</reference>
<dbReference type="EMBL" id="CAJOBC010005352">
    <property type="protein sequence ID" value="CAF3860992.1"/>
    <property type="molecule type" value="Genomic_DNA"/>
</dbReference>
<dbReference type="Proteomes" id="UP000663829">
    <property type="component" value="Unassembled WGS sequence"/>
</dbReference>
<dbReference type="Gene3D" id="1.20.1280.50">
    <property type="match status" value="1"/>
</dbReference>
<dbReference type="EMBL" id="CAJNOQ010005352">
    <property type="protein sequence ID" value="CAF1095628.1"/>
    <property type="molecule type" value="Genomic_DNA"/>
</dbReference>
<feature type="domain" description="F-box" evidence="1">
    <location>
        <begin position="8"/>
        <end position="59"/>
    </location>
</feature>
<dbReference type="AlphaFoldDB" id="A0A814NTG9"/>
<dbReference type="InterPro" id="IPR013320">
    <property type="entry name" value="ConA-like_dom_sf"/>
</dbReference>
<dbReference type="InterPro" id="IPR036047">
    <property type="entry name" value="F-box-like_dom_sf"/>
</dbReference>
<proteinExistence type="predicted"/>
<dbReference type="Gene3D" id="2.60.120.200">
    <property type="match status" value="1"/>
</dbReference>
<comment type="caution">
    <text evidence="2">The sequence shown here is derived from an EMBL/GenBank/DDBJ whole genome shotgun (WGS) entry which is preliminary data.</text>
</comment>
<dbReference type="Proteomes" id="UP000681722">
    <property type="component" value="Unassembled WGS sequence"/>
</dbReference>
<dbReference type="PROSITE" id="PS50181">
    <property type="entry name" value="FBOX"/>
    <property type="match status" value="1"/>
</dbReference>
<sequence>MASEIMEYDFFSVLPNEVLCIIFYHIRPYKQLLSTASLVCCRWRQIIFNEQFTNEYYKIKYRQSNLIGWWKFSKPGSVGYDSSGLIGEKCTVNGTPEIDQCFLGNCTVFDGHSSIRIPVMNYPQYQIDFYSISLWVSFDSWVDYNGWNVFLAAWDDDLNKNWIHLGCQRNHIQTQVVISDTYRCQYDCNAQNTHINRRTWYHIVARISRQKQEIWINGKLSEIKEMTNPRDASTGRSYSWANEETWLEEKMSMPNILTIGAKNELYEYSWHGGRLADISIWNCWLEPKEIRAIFQQKCSIDQMKIGTYLFSNLCDM</sequence>
<dbReference type="SUPFAM" id="SSF81383">
    <property type="entry name" value="F-box domain"/>
    <property type="match status" value="1"/>
</dbReference>
<evidence type="ECO:0000259" key="1">
    <source>
        <dbReference type="PROSITE" id="PS50181"/>
    </source>
</evidence>
<accession>A0A814NTG9</accession>
<name>A0A814NTG9_9BILA</name>
<organism evidence="2 4">
    <name type="scientific">Didymodactylos carnosus</name>
    <dbReference type="NCBI Taxonomy" id="1234261"/>
    <lineage>
        <taxon>Eukaryota</taxon>
        <taxon>Metazoa</taxon>
        <taxon>Spiralia</taxon>
        <taxon>Gnathifera</taxon>
        <taxon>Rotifera</taxon>
        <taxon>Eurotatoria</taxon>
        <taxon>Bdelloidea</taxon>
        <taxon>Philodinida</taxon>
        <taxon>Philodinidae</taxon>
        <taxon>Didymodactylos</taxon>
    </lineage>
</organism>
<evidence type="ECO:0000313" key="3">
    <source>
        <dbReference type="EMBL" id="CAF3860992.1"/>
    </source>
</evidence>
<dbReference type="SUPFAM" id="SSF49899">
    <property type="entry name" value="Concanavalin A-like lectins/glucanases"/>
    <property type="match status" value="1"/>
</dbReference>
<dbReference type="Pfam" id="PF13385">
    <property type="entry name" value="Laminin_G_3"/>
    <property type="match status" value="1"/>
</dbReference>
<dbReference type="Pfam" id="PF12937">
    <property type="entry name" value="F-box-like"/>
    <property type="match status" value="1"/>
</dbReference>
<dbReference type="InterPro" id="IPR001810">
    <property type="entry name" value="F-box_dom"/>
</dbReference>
<evidence type="ECO:0000313" key="2">
    <source>
        <dbReference type="EMBL" id="CAF1095628.1"/>
    </source>
</evidence>